<sequence length="262" mass="26221">MFDSAFGLPLHPLLVHLPVVLLPLAAVLILGLVVRPSWRPRYGIAALGVLVLGAGGAVLAKLSGDALAARVGIPATHENWGTTLMIVSLVYLALGGGWLLWTRRAEVATGAQNLAGVVVAALSVAVVVLTVLTGHSGATAVWGGSATPTSSASSPAPTSGAGSPSASPTGSGSPSASASASASQAGYSLAQVAEHATPADCWAAIEGNVYDLTSWIDQHPGGADRIIALCGTDATTAFERQHAGQPKPSEELAKHLLGPLLG</sequence>
<feature type="transmembrane region" description="Helical" evidence="6">
    <location>
        <begin position="41"/>
        <end position="60"/>
    </location>
</feature>
<dbReference type="InterPro" id="IPR036400">
    <property type="entry name" value="Cyt_B5-like_heme/steroid_sf"/>
</dbReference>
<evidence type="ECO:0000259" key="7">
    <source>
        <dbReference type="PROSITE" id="PS50255"/>
    </source>
</evidence>
<evidence type="ECO:0000256" key="2">
    <source>
        <dbReference type="ARBA" id="ARBA00022723"/>
    </source>
</evidence>
<evidence type="ECO:0000256" key="1">
    <source>
        <dbReference type="ARBA" id="ARBA00022617"/>
    </source>
</evidence>
<keyword evidence="9" id="KW-1185">Reference proteome</keyword>
<keyword evidence="6" id="KW-1133">Transmembrane helix</keyword>
<evidence type="ECO:0000313" key="8">
    <source>
        <dbReference type="EMBL" id="AQP48957.1"/>
    </source>
</evidence>
<dbReference type="RefSeq" id="WP_077687309.1">
    <property type="nucleotide sequence ID" value="NZ_CP019606.1"/>
</dbReference>
<dbReference type="SUPFAM" id="SSF55856">
    <property type="entry name" value="Cytochrome b5-like heme/steroid binding domain"/>
    <property type="match status" value="1"/>
</dbReference>
<dbReference type="KEGG" id="tes:BW730_17080"/>
<protein>
    <recommendedName>
        <fullName evidence="7">Cytochrome b5 heme-binding domain-containing protein</fullName>
    </recommendedName>
</protein>
<feature type="transmembrane region" description="Helical" evidence="6">
    <location>
        <begin position="80"/>
        <end position="101"/>
    </location>
</feature>
<feature type="region of interest" description="Disordered" evidence="5">
    <location>
        <begin position="143"/>
        <end position="178"/>
    </location>
</feature>
<dbReference type="InterPro" id="IPR019251">
    <property type="entry name" value="DUF2231_TM"/>
</dbReference>
<evidence type="ECO:0000256" key="4">
    <source>
        <dbReference type="ARBA" id="ARBA00038168"/>
    </source>
</evidence>
<dbReference type="Pfam" id="PF09990">
    <property type="entry name" value="DUF2231"/>
    <property type="match status" value="1"/>
</dbReference>
<accession>A0A1Q2CS75</accession>
<proteinExistence type="inferred from homology"/>
<feature type="domain" description="Cytochrome b5 heme-binding" evidence="7">
    <location>
        <begin position="184"/>
        <end position="261"/>
    </location>
</feature>
<dbReference type="Proteomes" id="UP000188145">
    <property type="component" value="Chromosome"/>
</dbReference>
<dbReference type="InterPro" id="IPR050668">
    <property type="entry name" value="Cytochrome_b5"/>
</dbReference>
<dbReference type="Pfam" id="PF00173">
    <property type="entry name" value="Cyt-b5"/>
    <property type="match status" value="1"/>
</dbReference>
<evidence type="ECO:0000256" key="3">
    <source>
        <dbReference type="ARBA" id="ARBA00023004"/>
    </source>
</evidence>
<dbReference type="OrthoDB" id="8173637at2"/>
<comment type="similarity">
    <text evidence="4">Belongs to the cytochrome b5 family.</text>
</comment>
<dbReference type="GO" id="GO:0020037">
    <property type="term" value="F:heme binding"/>
    <property type="evidence" value="ECO:0007669"/>
    <property type="project" value="TreeGrafter"/>
</dbReference>
<keyword evidence="6" id="KW-0472">Membrane</keyword>
<name>A0A1Q2CS75_9ACTN</name>
<dbReference type="GO" id="GO:0016020">
    <property type="term" value="C:membrane"/>
    <property type="evidence" value="ECO:0007669"/>
    <property type="project" value="TreeGrafter"/>
</dbReference>
<dbReference type="PANTHER" id="PTHR19359:SF95">
    <property type="entry name" value="CYTOCHROME B5 TYPE B"/>
    <property type="match status" value="1"/>
</dbReference>
<dbReference type="PANTHER" id="PTHR19359">
    <property type="entry name" value="CYTOCHROME B5"/>
    <property type="match status" value="1"/>
</dbReference>
<evidence type="ECO:0000256" key="5">
    <source>
        <dbReference type="SAM" id="MobiDB-lite"/>
    </source>
</evidence>
<dbReference type="Gene3D" id="3.10.120.10">
    <property type="entry name" value="Cytochrome b5-like heme/steroid binding domain"/>
    <property type="match status" value="1"/>
</dbReference>
<dbReference type="InterPro" id="IPR001199">
    <property type="entry name" value="Cyt_B5-like_heme/steroid-bd"/>
</dbReference>
<feature type="transmembrane region" description="Helical" evidence="6">
    <location>
        <begin position="13"/>
        <end position="34"/>
    </location>
</feature>
<keyword evidence="1" id="KW-0349">Heme</keyword>
<evidence type="ECO:0000256" key="6">
    <source>
        <dbReference type="SAM" id="Phobius"/>
    </source>
</evidence>
<evidence type="ECO:0000313" key="9">
    <source>
        <dbReference type="Proteomes" id="UP000188145"/>
    </source>
</evidence>
<dbReference type="SMART" id="SM01117">
    <property type="entry name" value="Cyt-b5"/>
    <property type="match status" value="1"/>
</dbReference>
<dbReference type="PROSITE" id="PS50255">
    <property type="entry name" value="CYTOCHROME_B5_2"/>
    <property type="match status" value="1"/>
</dbReference>
<organism evidence="8 9">
    <name type="scientific">Tessaracoccus aquimaris</name>
    <dbReference type="NCBI Taxonomy" id="1332264"/>
    <lineage>
        <taxon>Bacteria</taxon>
        <taxon>Bacillati</taxon>
        <taxon>Actinomycetota</taxon>
        <taxon>Actinomycetes</taxon>
        <taxon>Propionibacteriales</taxon>
        <taxon>Propionibacteriaceae</taxon>
        <taxon>Tessaracoccus</taxon>
    </lineage>
</organism>
<gene>
    <name evidence="8" type="ORF">BW730_17080</name>
</gene>
<dbReference type="STRING" id="1332264.BW730_17080"/>
<dbReference type="GO" id="GO:0046872">
    <property type="term" value="F:metal ion binding"/>
    <property type="evidence" value="ECO:0007669"/>
    <property type="project" value="UniProtKB-KW"/>
</dbReference>
<keyword evidence="3" id="KW-0408">Iron</keyword>
<dbReference type="AlphaFoldDB" id="A0A1Q2CS75"/>
<reference evidence="9" key="1">
    <citation type="submission" date="2017-02" db="EMBL/GenBank/DDBJ databases">
        <title>Tessaracoccus aquaemaris sp. nov., isolated from the intestine of a Korean rockfish, Sebastes schlegelii, in a marine aquaculture pond.</title>
        <authorList>
            <person name="Tak E.J."/>
            <person name="Bae J.-W."/>
        </authorList>
    </citation>
    <scope>NUCLEOTIDE SEQUENCE [LARGE SCALE GENOMIC DNA]</scope>
    <source>
        <strain evidence="9">NSG39</strain>
    </source>
</reference>
<keyword evidence="2" id="KW-0479">Metal-binding</keyword>
<feature type="transmembrane region" description="Helical" evidence="6">
    <location>
        <begin position="113"/>
        <end position="132"/>
    </location>
</feature>
<keyword evidence="6" id="KW-0812">Transmembrane</keyword>
<dbReference type="EMBL" id="CP019606">
    <property type="protein sequence ID" value="AQP48957.1"/>
    <property type="molecule type" value="Genomic_DNA"/>
</dbReference>